<dbReference type="EMBL" id="JBHTKX010000006">
    <property type="protein sequence ID" value="MFD1131001.1"/>
    <property type="molecule type" value="Genomic_DNA"/>
</dbReference>
<evidence type="ECO:0000256" key="1">
    <source>
        <dbReference type="ARBA" id="ARBA00004651"/>
    </source>
</evidence>
<feature type="transmembrane region" description="Helical" evidence="7">
    <location>
        <begin position="73"/>
        <end position="94"/>
    </location>
</feature>
<accession>A0ABW3QGF2</accession>
<dbReference type="Proteomes" id="UP001597169">
    <property type="component" value="Unassembled WGS sequence"/>
</dbReference>
<sequence>MNDPWYISEWSILLRLLLAMLMGGLIGLERERSNHAAGFRTHILVCLGSSLIMILSVYGFGDFVNEVNVRMDPARLAAAVITGVGFLGAGTILFTGKSITGLTTAASIWVVAAIGLAVGAGFYFAAVISTLLVLLNLWVFNKVERRYLKANKQHLITLSGDSAPNLIEKISSFMEAEKIIIRKMTVSDLEVGPPGYRSELNLHVEVSLHVLVPTNFSTVDLVTKLQSCHQFRSISVE</sequence>
<dbReference type="RefSeq" id="WP_091161280.1">
    <property type="nucleotide sequence ID" value="NZ_JBHTKX010000006.1"/>
</dbReference>
<dbReference type="Pfam" id="PF02308">
    <property type="entry name" value="MgtC"/>
    <property type="match status" value="1"/>
</dbReference>
<protein>
    <submittedName>
        <fullName evidence="9">MgtC/SapB family protein</fullName>
    </submittedName>
</protein>
<evidence type="ECO:0000256" key="2">
    <source>
        <dbReference type="ARBA" id="ARBA00009298"/>
    </source>
</evidence>
<dbReference type="PANTHER" id="PTHR33778:SF1">
    <property type="entry name" value="MAGNESIUM TRANSPORTER YHID-RELATED"/>
    <property type="match status" value="1"/>
</dbReference>
<name>A0ABW3QGF2_9BACL</name>
<feature type="transmembrane region" description="Helical" evidence="7">
    <location>
        <begin position="41"/>
        <end position="61"/>
    </location>
</feature>
<dbReference type="PRINTS" id="PR01837">
    <property type="entry name" value="MGTCSAPBPROT"/>
</dbReference>
<keyword evidence="4 7" id="KW-0812">Transmembrane</keyword>
<comment type="similarity">
    <text evidence="2">Belongs to the MgtC/SapB family.</text>
</comment>
<feature type="domain" description="MgtC/SapB/SrpB/YhiD N-terminal" evidence="8">
    <location>
        <begin position="16"/>
        <end position="145"/>
    </location>
</feature>
<evidence type="ECO:0000313" key="9">
    <source>
        <dbReference type="EMBL" id="MFD1131001.1"/>
    </source>
</evidence>
<keyword evidence="5 7" id="KW-1133">Transmembrane helix</keyword>
<evidence type="ECO:0000256" key="5">
    <source>
        <dbReference type="ARBA" id="ARBA00022989"/>
    </source>
</evidence>
<feature type="transmembrane region" description="Helical" evidence="7">
    <location>
        <begin position="122"/>
        <end position="140"/>
    </location>
</feature>
<gene>
    <name evidence="9" type="ORF">ACFQ3J_22975</name>
</gene>
<evidence type="ECO:0000259" key="8">
    <source>
        <dbReference type="Pfam" id="PF02308"/>
    </source>
</evidence>
<evidence type="ECO:0000256" key="7">
    <source>
        <dbReference type="SAM" id="Phobius"/>
    </source>
</evidence>
<proteinExistence type="inferred from homology"/>
<dbReference type="PANTHER" id="PTHR33778">
    <property type="entry name" value="PROTEIN MGTC"/>
    <property type="match status" value="1"/>
</dbReference>
<comment type="subcellular location">
    <subcellularLocation>
        <location evidence="1">Cell membrane</location>
        <topology evidence="1">Multi-pass membrane protein</topology>
    </subcellularLocation>
</comment>
<evidence type="ECO:0000256" key="6">
    <source>
        <dbReference type="ARBA" id="ARBA00023136"/>
    </source>
</evidence>
<dbReference type="InterPro" id="IPR003416">
    <property type="entry name" value="MgtC/SapB/SrpB/YhiD_fam"/>
</dbReference>
<reference evidence="10" key="1">
    <citation type="journal article" date="2019" name="Int. J. Syst. Evol. Microbiol.">
        <title>The Global Catalogue of Microorganisms (GCM) 10K type strain sequencing project: providing services to taxonomists for standard genome sequencing and annotation.</title>
        <authorList>
            <consortium name="The Broad Institute Genomics Platform"/>
            <consortium name="The Broad Institute Genome Sequencing Center for Infectious Disease"/>
            <person name="Wu L."/>
            <person name="Ma J."/>
        </authorList>
    </citation>
    <scope>NUCLEOTIDE SEQUENCE [LARGE SCALE GENOMIC DNA]</scope>
    <source>
        <strain evidence="10">CCUG 53519</strain>
    </source>
</reference>
<dbReference type="InterPro" id="IPR049177">
    <property type="entry name" value="MgtC_SapB_SrpB_YhiD_N"/>
</dbReference>
<keyword evidence="3" id="KW-1003">Cell membrane</keyword>
<keyword evidence="10" id="KW-1185">Reference proteome</keyword>
<evidence type="ECO:0000313" key="10">
    <source>
        <dbReference type="Proteomes" id="UP001597169"/>
    </source>
</evidence>
<keyword evidence="6 7" id="KW-0472">Membrane</keyword>
<organism evidence="9 10">
    <name type="scientific">Paenibacillus provencensis</name>
    <dbReference type="NCBI Taxonomy" id="441151"/>
    <lineage>
        <taxon>Bacteria</taxon>
        <taxon>Bacillati</taxon>
        <taxon>Bacillota</taxon>
        <taxon>Bacilli</taxon>
        <taxon>Bacillales</taxon>
        <taxon>Paenibacillaceae</taxon>
        <taxon>Paenibacillus</taxon>
    </lineage>
</organism>
<comment type="caution">
    <text evidence="9">The sequence shown here is derived from an EMBL/GenBank/DDBJ whole genome shotgun (WGS) entry which is preliminary data.</text>
</comment>
<evidence type="ECO:0000256" key="3">
    <source>
        <dbReference type="ARBA" id="ARBA00022475"/>
    </source>
</evidence>
<evidence type="ECO:0000256" key="4">
    <source>
        <dbReference type="ARBA" id="ARBA00022692"/>
    </source>
</evidence>
<feature type="transmembrane region" description="Helical" evidence="7">
    <location>
        <begin position="12"/>
        <end position="29"/>
    </location>
</feature>